<dbReference type="EMBL" id="GL832966">
    <property type="protein sequence ID" value="EGD73718.1"/>
    <property type="molecule type" value="Genomic_DNA"/>
</dbReference>
<proteinExistence type="inferred from homology"/>
<feature type="domain" description="Phosphoribosyltransferase" evidence="10">
    <location>
        <begin position="14"/>
        <end position="216"/>
    </location>
</feature>
<sequence length="217" mass="23987">MASKEWPNVTVLRRTPHLRHIMSILRSVDTEPPKFAATADLIARLVVAAALEHVEYEDLKVTTPTGTTYDGTRPAKQICGVSILRAGESMEHILREWMPSVVIGKVLIQRDEETALPKFVFDKLPSKICNCQVILLDPMLATGGSAMKAIEVLHSHGVPLANIVFCNIIASPEGIDTLTKRFPEVKVVTAEVDDHLNEKKYIIPGLGDYGDRYFGTI</sequence>
<dbReference type="InterPro" id="IPR050054">
    <property type="entry name" value="UPRTase/APRTase"/>
</dbReference>
<evidence type="ECO:0000256" key="5">
    <source>
        <dbReference type="ARBA" id="ARBA00022533"/>
    </source>
</evidence>
<evidence type="ECO:0000313" key="12">
    <source>
        <dbReference type="Proteomes" id="UP000007799"/>
    </source>
</evidence>
<dbReference type="eggNOG" id="KOG4203">
    <property type="taxonomic scope" value="Eukaryota"/>
</dbReference>
<evidence type="ECO:0000256" key="2">
    <source>
        <dbReference type="ARBA" id="ARBA00005180"/>
    </source>
</evidence>
<comment type="similarity">
    <text evidence="3">Belongs to the UPRTase family.</text>
</comment>
<keyword evidence="6 11" id="KW-0328">Glycosyltransferase</keyword>
<dbReference type="RefSeq" id="XP_004993999.1">
    <property type="nucleotide sequence ID" value="XM_004993942.1"/>
</dbReference>
<dbReference type="InterPro" id="IPR029057">
    <property type="entry name" value="PRTase-like"/>
</dbReference>
<dbReference type="OMA" id="NLFCTPM"/>
<gene>
    <name evidence="11" type="ORF">PTSG_05423</name>
</gene>
<evidence type="ECO:0000256" key="7">
    <source>
        <dbReference type="ARBA" id="ARBA00022679"/>
    </source>
</evidence>
<dbReference type="Proteomes" id="UP000007799">
    <property type="component" value="Unassembled WGS sequence"/>
</dbReference>
<dbReference type="GO" id="GO:0004845">
    <property type="term" value="F:uracil phosphoribosyltransferase activity"/>
    <property type="evidence" value="ECO:0007669"/>
    <property type="project" value="UniProtKB-EC"/>
</dbReference>
<evidence type="ECO:0000256" key="3">
    <source>
        <dbReference type="ARBA" id="ARBA00009516"/>
    </source>
</evidence>
<keyword evidence="9" id="KW-0342">GTP-binding</keyword>
<dbReference type="SUPFAM" id="SSF53271">
    <property type="entry name" value="PRTase-like"/>
    <property type="match status" value="1"/>
</dbReference>
<dbReference type="GeneID" id="16074577"/>
<dbReference type="InterPro" id="IPR000836">
    <property type="entry name" value="PRTase_dom"/>
</dbReference>
<dbReference type="NCBIfam" id="NF001097">
    <property type="entry name" value="PRK00129.1"/>
    <property type="match status" value="1"/>
</dbReference>
<evidence type="ECO:0000256" key="4">
    <source>
        <dbReference type="ARBA" id="ARBA00011894"/>
    </source>
</evidence>
<dbReference type="EC" id="2.4.2.9" evidence="4"/>
<keyword evidence="7 11" id="KW-0808">Transferase</keyword>
<keyword evidence="8" id="KW-0547">Nucleotide-binding</keyword>
<dbReference type="OrthoDB" id="106623at2759"/>
<accession>F2UAE3</accession>
<dbReference type="FunFam" id="3.40.50.2020:FF:000023">
    <property type="entry name" value="Probable uracil phosphoribosyltransferase"/>
    <property type="match status" value="1"/>
</dbReference>
<reference evidence="11" key="1">
    <citation type="submission" date="2009-08" db="EMBL/GenBank/DDBJ databases">
        <title>Annotation of Salpingoeca rosetta.</title>
        <authorList>
            <consortium name="The Broad Institute Genome Sequencing Platform"/>
            <person name="Russ C."/>
            <person name="Cuomo C."/>
            <person name="Burger G."/>
            <person name="Gray M.W."/>
            <person name="Holland P.W.H."/>
            <person name="King N."/>
            <person name="Lang F.B.F."/>
            <person name="Roger A.J."/>
            <person name="Ruiz-Trillo I."/>
            <person name="Young S.K."/>
            <person name="Zeng Q."/>
            <person name="Gargeya S."/>
            <person name="Alvarado L."/>
            <person name="Berlin A."/>
            <person name="Chapman S.B."/>
            <person name="Chen Z."/>
            <person name="Freedman E."/>
            <person name="Gellesch M."/>
            <person name="Goldberg J."/>
            <person name="Griggs A."/>
            <person name="Gujja S."/>
            <person name="Heilman E."/>
            <person name="Heiman D."/>
            <person name="Howarth C."/>
            <person name="Mehta T."/>
            <person name="Neiman D."/>
            <person name="Pearson M."/>
            <person name="Roberts A."/>
            <person name="Saif S."/>
            <person name="Shea T."/>
            <person name="Shenoy N."/>
            <person name="Sisk P."/>
            <person name="Stolte C."/>
            <person name="Sykes S."/>
            <person name="White J."/>
            <person name="Yandava C."/>
            <person name="Haas B."/>
            <person name="Nusbaum C."/>
            <person name="Birren B."/>
        </authorList>
    </citation>
    <scope>NUCLEOTIDE SEQUENCE [LARGE SCALE GENOMIC DNA]</scope>
    <source>
        <strain evidence="11">ATCC 50818</strain>
    </source>
</reference>
<keyword evidence="12" id="KW-1185">Reference proteome</keyword>
<dbReference type="InParanoid" id="F2UAE3"/>
<comment type="pathway">
    <text evidence="2">Pyrimidine metabolism; UMP biosynthesis via salvage pathway; UMP from uracil: step 1/1.</text>
</comment>
<dbReference type="PANTHER" id="PTHR32315:SF4">
    <property type="entry name" value="URACIL PHOSPHORIBOSYLTRANSFERASE, CHLOROPLASTIC"/>
    <property type="match status" value="1"/>
</dbReference>
<evidence type="ECO:0000259" key="10">
    <source>
        <dbReference type="Pfam" id="PF14681"/>
    </source>
</evidence>
<comment type="cofactor">
    <cofactor evidence="1">
        <name>Mg(2+)</name>
        <dbReference type="ChEBI" id="CHEBI:18420"/>
    </cofactor>
</comment>
<protein>
    <recommendedName>
        <fullName evidence="4">uracil phosphoribosyltransferase</fullName>
        <ecNumber evidence="4">2.4.2.9</ecNumber>
    </recommendedName>
</protein>
<organism evidence="12">
    <name type="scientific">Salpingoeca rosetta (strain ATCC 50818 / BSB-021)</name>
    <dbReference type="NCBI Taxonomy" id="946362"/>
    <lineage>
        <taxon>Eukaryota</taxon>
        <taxon>Choanoflagellata</taxon>
        <taxon>Craspedida</taxon>
        <taxon>Salpingoecidae</taxon>
        <taxon>Salpingoeca</taxon>
    </lineage>
</organism>
<dbReference type="GO" id="GO:0005525">
    <property type="term" value="F:GTP binding"/>
    <property type="evidence" value="ECO:0007669"/>
    <property type="project" value="UniProtKB-KW"/>
</dbReference>
<dbReference type="Gene3D" id="3.40.50.2020">
    <property type="match status" value="1"/>
</dbReference>
<evidence type="ECO:0000256" key="6">
    <source>
        <dbReference type="ARBA" id="ARBA00022676"/>
    </source>
</evidence>
<dbReference type="AlphaFoldDB" id="F2UAE3"/>
<evidence type="ECO:0000256" key="9">
    <source>
        <dbReference type="ARBA" id="ARBA00023134"/>
    </source>
</evidence>
<dbReference type="PANTHER" id="PTHR32315">
    <property type="entry name" value="ADENINE PHOSPHORIBOSYLTRANSFERASE"/>
    <property type="match status" value="1"/>
</dbReference>
<dbReference type="GO" id="GO:0008655">
    <property type="term" value="P:pyrimidine-containing compound salvage"/>
    <property type="evidence" value="ECO:0007669"/>
    <property type="project" value="UniProtKB-ARBA"/>
</dbReference>
<evidence type="ECO:0000256" key="1">
    <source>
        <dbReference type="ARBA" id="ARBA00001946"/>
    </source>
</evidence>
<evidence type="ECO:0000313" key="11">
    <source>
        <dbReference type="EMBL" id="EGD73718.1"/>
    </source>
</evidence>
<dbReference type="CDD" id="cd06223">
    <property type="entry name" value="PRTases_typeI"/>
    <property type="match status" value="1"/>
</dbReference>
<dbReference type="Pfam" id="PF14681">
    <property type="entry name" value="UPRTase"/>
    <property type="match status" value="1"/>
</dbReference>
<dbReference type="STRING" id="946362.F2UAE3"/>
<keyword evidence="5" id="KW-0021">Allosteric enzyme</keyword>
<dbReference type="KEGG" id="sre:PTSG_05423"/>
<evidence type="ECO:0000256" key="8">
    <source>
        <dbReference type="ARBA" id="ARBA00022741"/>
    </source>
</evidence>
<name>F2UAE3_SALR5</name>